<reference evidence="2 3" key="1">
    <citation type="submission" date="2016-10" db="EMBL/GenBank/DDBJ databases">
        <authorList>
            <person name="de Groot N.N."/>
        </authorList>
    </citation>
    <scope>NUCLEOTIDE SEQUENCE [LARGE SCALE GENOMIC DNA]</scope>
    <source>
        <strain evidence="2 3">DSM 19547</strain>
    </source>
</reference>
<sequence>MTRLYLPAVFAIVAAAPAAAQDAPTPEQIMEAWLNSPHADGSAEAFSHWDEEGEIPGDCAVCHSTPGFLSYIEGDRSTSAMIDHPVEIGTTVQCDVCHAPGVNGLEVAVFPSGETAGFGGSTVCAVCHQGRAWGGDVDAAVAGLDEDAVSPDLSFVNIHYSAAASTLMGSAVAAGYEYEGRDYAGPFAHVEPLNTCAECHSPHETTVALDTCTTCHQGIEDFRDIRATQVDVDGDGDVSEGIGHVIADLHDRLAAAIRTYAAEVSDAPVVYAEASYPYFFADTNADGAADADEAAFPNRYQSWTPRLLKAAYNYQYVAKDGGAFAHNPHYALQLMIDSIENLAEQADIDTTGLARP</sequence>
<dbReference type="Gene3D" id="1.10.1130.10">
    <property type="entry name" value="Flavocytochrome C3, Chain A"/>
    <property type="match status" value="1"/>
</dbReference>
<dbReference type="Gene3D" id="3.90.10.10">
    <property type="entry name" value="Cytochrome C3"/>
    <property type="match status" value="1"/>
</dbReference>
<dbReference type="STRING" id="441119.SAMN04488047_11737"/>
<accession>A0A1I5U3T9</accession>
<dbReference type="InterPro" id="IPR036280">
    <property type="entry name" value="Multihaem_cyt_sf"/>
</dbReference>
<dbReference type="AlphaFoldDB" id="A0A1I5U3T9"/>
<organism evidence="2 3">
    <name type="scientific">Tranquillimonas alkanivorans</name>
    <dbReference type="NCBI Taxonomy" id="441119"/>
    <lineage>
        <taxon>Bacteria</taxon>
        <taxon>Pseudomonadati</taxon>
        <taxon>Pseudomonadota</taxon>
        <taxon>Alphaproteobacteria</taxon>
        <taxon>Rhodobacterales</taxon>
        <taxon>Roseobacteraceae</taxon>
        <taxon>Tranquillimonas</taxon>
    </lineage>
</organism>
<evidence type="ECO:0000256" key="1">
    <source>
        <dbReference type="SAM" id="SignalP"/>
    </source>
</evidence>
<dbReference type="EMBL" id="FOXA01000017">
    <property type="protein sequence ID" value="SFP89881.1"/>
    <property type="molecule type" value="Genomic_DNA"/>
</dbReference>
<feature type="chain" id="PRO_5011659304" evidence="1">
    <location>
        <begin position="21"/>
        <end position="356"/>
    </location>
</feature>
<feature type="signal peptide" evidence="1">
    <location>
        <begin position="1"/>
        <end position="20"/>
    </location>
</feature>
<name>A0A1I5U3T9_9RHOB</name>
<dbReference type="RefSeq" id="WP_093424455.1">
    <property type="nucleotide sequence ID" value="NZ_FOXA01000017.1"/>
</dbReference>
<keyword evidence="3" id="KW-1185">Reference proteome</keyword>
<dbReference type="SUPFAM" id="SSF48695">
    <property type="entry name" value="Multiheme cytochromes"/>
    <property type="match status" value="1"/>
</dbReference>
<evidence type="ECO:0000313" key="3">
    <source>
        <dbReference type="Proteomes" id="UP000199356"/>
    </source>
</evidence>
<protein>
    <submittedName>
        <fullName evidence="2">Uncharacterized protein</fullName>
    </submittedName>
</protein>
<gene>
    <name evidence="2" type="ORF">SAMN04488047_11737</name>
</gene>
<dbReference type="Proteomes" id="UP000199356">
    <property type="component" value="Unassembled WGS sequence"/>
</dbReference>
<proteinExistence type="predicted"/>
<keyword evidence="1" id="KW-0732">Signal</keyword>
<evidence type="ECO:0000313" key="2">
    <source>
        <dbReference type="EMBL" id="SFP89881.1"/>
    </source>
</evidence>
<dbReference type="OrthoDB" id="29411at2"/>